<reference evidence="2" key="1">
    <citation type="submission" date="2022-11" db="UniProtKB">
        <authorList>
            <consortium name="WormBaseParasite"/>
        </authorList>
    </citation>
    <scope>IDENTIFICATION</scope>
</reference>
<dbReference type="AlphaFoldDB" id="A0A915M7Q0"/>
<dbReference type="WBParaSite" id="scaffold30612_cov251.g20819">
    <property type="protein sequence ID" value="scaffold30612_cov251.g20819"/>
    <property type="gene ID" value="scaffold30612_cov251.g20819"/>
</dbReference>
<dbReference type="Proteomes" id="UP000887561">
    <property type="component" value="Unplaced"/>
</dbReference>
<proteinExistence type="predicted"/>
<name>A0A915M7Q0_MELJA</name>
<accession>A0A915M7Q0</accession>
<evidence type="ECO:0000313" key="1">
    <source>
        <dbReference type="Proteomes" id="UP000887561"/>
    </source>
</evidence>
<protein>
    <submittedName>
        <fullName evidence="2">Uncharacterized protein</fullName>
    </submittedName>
</protein>
<evidence type="ECO:0000313" key="2">
    <source>
        <dbReference type="WBParaSite" id="scaffold30612_cov251.g20819"/>
    </source>
</evidence>
<keyword evidence="1" id="KW-1185">Reference proteome</keyword>
<sequence>MAQAQIEKLSSSERKKLKLELMPIPSLCIVCDSKGSNPIGHRPGDSMCPFYNDGYKRKTWREKLGLPDKLAARRAKAALIKKLGKERLCPTTTARLATTTTLKTTTNNESKQQPIITASAIVKTTPATVQTTEEKKTTLFVAPTITEKAAPKKMMEEMVSKFTATTQQKTARAKSVAFYEKELCGLPIARPLAYDYCSVLDPDSLQYAGKTLTKEKLNEMELQRPLTLKNWRTMMQQRVGKMLDYLLFLDGSKHVQNVSQSSHLAHPRTWQLVKEIYEQQKKEKNTKSNKLIKKLPNDDKKIAPHRAWTTREVESFLIRCDNFLQQPIKAIVIDDQLLSKSARRLLTSNKRRNSLSPTSAALLDGYEMSVKNVRRFEGLLSLRPSFARATMEEEEEKNLKKESTK</sequence>
<organism evidence="1 2">
    <name type="scientific">Meloidogyne javanica</name>
    <name type="common">Root-knot nematode worm</name>
    <dbReference type="NCBI Taxonomy" id="6303"/>
    <lineage>
        <taxon>Eukaryota</taxon>
        <taxon>Metazoa</taxon>
        <taxon>Ecdysozoa</taxon>
        <taxon>Nematoda</taxon>
        <taxon>Chromadorea</taxon>
        <taxon>Rhabditida</taxon>
        <taxon>Tylenchina</taxon>
        <taxon>Tylenchomorpha</taxon>
        <taxon>Tylenchoidea</taxon>
        <taxon>Meloidogynidae</taxon>
        <taxon>Meloidogyninae</taxon>
        <taxon>Meloidogyne</taxon>
        <taxon>Meloidogyne incognita group</taxon>
    </lineage>
</organism>